<dbReference type="Pfam" id="PF13439">
    <property type="entry name" value="Glyco_transf_4"/>
    <property type="match status" value="1"/>
</dbReference>
<dbReference type="OrthoDB" id="9802524at2"/>
<dbReference type="SUPFAM" id="SSF53756">
    <property type="entry name" value="UDP-Glycosyltransferase/glycogen phosphorylase"/>
    <property type="match status" value="1"/>
</dbReference>
<dbReference type="Proteomes" id="UP000185999">
    <property type="component" value="Unassembled WGS sequence"/>
</dbReference>
<feature type="domain" description="Glycosyltransferase subfamily 4-like N-terminal" evidence="2">
    <location>
        <begin position="38"/>
        <end position="202"/>
    </location>
</feature>
<keyword evidence="3" id="KW-0808">Transferase</keyword>
<accession>A0A1N7JD65</accession>
<proteinExistence type="predicted"/>
<keyword evidence="4" id="KW-1185">Reference proteome</keyword>
<dbReference type="CDD" id="cd03801">
    <property type="entry name" value="GT4_PimA-like"/>
    <property type="match status" value="1"/>
</dbReference>
<dbReference type="InterPro" id="IPR028098">
    <property type="entry name" value="Glyco_trans_4-like_N"/>
</dbReference>
<evidence type="ECO:0000259" key="2">
    <source>
        <dbReference type="Pfam" id="PF13439"/>
    </source>
</evidence>
<name>A0A1N7JD65_9GAMM</name>
<reference evidence="4" key="1">
    <citation type="submission" date="2017-01" db="EMBL/GenBank/DDBJ databases">
        <authorList>
            <person name="Varghese N."/>
            <person name="Submissions S."/>
        </authorList>
    </citation>
    <scope>NUCLEOTIDE SEQUENCE [LARGE SCALE GENOMIC DNA]</scope>
    <source>
        <strain evidence="4">DSM 22306</strain>
    </source>
</reference>
<dbReference type="Pfam" id="PF00534">
    <property type="entry name" value="Glycos_transf_1"/>
    <property type="match status" value="1"/>
</dbReference>
<dbReference type="STRING" id="619304.SAMN05421760_101982"/>
<evidence type="ECO:0000259" key="1">
    <source>
        <dbReference type="Pfam" id="PF00534"/>
    </source>
</evidence>
<dbReference type="GO" id="GO:0016757">
    <property type="term" value="F:glycosyltransferase activity"/>
    <property type="evidence" value="ECO:0007669"/>
    <property type="project" value="InterPro"/>
</dbReference>
<evidence type="ECO:0000313" key="4">
    <source>
        <dbReference type="Proteomes" id="UP000185999"/>
    </source>
</evidence>
<dbReference type="InterPro" id="IPR001296">
    <property type="entry name" value="Glyco_trans_1"/>
</dbReference>
<dbReference type="AlphaFoldDB" id="A0A1N7JD65"/>
<organism evidence="3 4">
    <name type="scientific">Neptunomonas antarctica</name>
    <dbReference type="NCBI Taxonomy" id="619304"/>
    <lineage>
        <taxon>Bacteria</taxon>
        <taxon>Pseudomonadati</taxon>
        <taxon>Pseudomonadota</taxon>
        <taxon>Gammaproteobacteria</taxon>
        <taxon>Oceanospirillales</taxon>
        <taxon>Oceanospirillaceae</taxon>
        <taxon>Neptunomonas</taxon>
    </lineage>
</organism>
<sequence length="410" mass="46515">MSKTVRSILVFTQMFPKSGNDAVISGMIKNPFYQTISLSKMGCDIDVVSTGDSRDSYELDGVRVYSIGDGVLKGMVKSFSYELKMFIKYLSLSRNNSYDVIHVHHLNIPWLGLLKKMGLLKSHLVYTAHGTSTPELKAARQGGWLFYFLLKVNGKLQHSMDKWCWKQAELLLSPSAFQIKEMQELYAVGNKPVEVVYNGYDENLYFKHKESGQKIKNRLGIGETEKVVIFVGRAARKKGIDLLIKAMDEVRDTLSDTKLIIVMGFIGRQKDFRKQIYNMASEREYVILCENVPESDLASYYNAADLCVVPSLGYESIPTVIYEAMACGLPVLTQGAWGIPEVLNGDFLKESELKNKAFPKRIIQLLSDEELLNRYATENLKNVAQFSWRNGGSKLLAIFNKHFKNEFDNE</sequence>
<evidence type="ECO:0000313" key="3">
    <source>
        <dbReference type="EMBL" id="SIS47293.1"/>
    </source>
</evidence>
<dbReference type="EMBL" id="FTOE01000001">
    <property type="protein sequence ID" value="SIS47293.1"/>
    <property type="molecule type" value="Genomic_DNA"/>
</dbReference>
<dbReference type="PANTHER" id="PTHR45947:SF3">
    <property type="entry name" value="SULFOQUINOVOSYL TRANSFERASE SQD2"/>
    <property type="match status" value="1"/>
</dbReference>
<feature type="domain" description="Glycosyl transferase family 1" evidence="1">
    <location>
        <begin position="214"/>
        <end position="377"/>
    </location>
</feature>
<dbReference type="InterPro" id="IPR050194">
    <property type="entry name" value="Glycosyltransferase_grp1"/>
</dbReference>
<dbReference type="PANTHER" id="PTHR45947">
    <property type="entry name" value="SULFOQUINOVOSYL TRANSFERASE SQD2"/>
    <property type="match status" value="1"/>
</dbReference>
<dbReference type="Gene3D" id="3.40.50.2000">
    <property type="entry name" value="Glycogen Phosphorylase B"/>
    <property type="match status" value="2"/>
</dbReference>
<dbReference type="RefSeq" id="WP_054343110.1">
    <property type="nucleotide sequence ID" value="NZ_FTOE01000001.1"/>
</dbReference>
<gene>
    <name evidence="3" type="ORF">SAMN05421760_101982</name>
</gene>
<protein>
    <submittedName>
        <fullName evidence="3">Glycosyltransferase involved in cell wall bisynthesis</fullName>
    </submittedName>
</protein>